<evidence type="ECO:0000313" key="3">
    <source>
        <dbReference type="Proteomes" id="UP000600865"/>
    </source>
</evidence>
<keyword evidence="1" id="KW-0472">Membrane</keyword>
<dbReference type="EMBL" id="BMYV01000001">
    <property type="protein sequence ID" value="GGX65469.1"/>
    <property type="molecule type" value="Genomic_DNA"/>
</dbReference>
<dbReference type="Proteomes" id="UP000600865">
    <property type="component" value="Unassembled WGS sequence"/>
</dbReference>
<protein>
    <recommendedName>
        <fullName evidence="4">Citrate transporter</fullName>
    </recommendedName>
</protein>
<keyword evidence="3" id="KW-1185">Reference proteome</keyword>
<name>A0A918NGC3_9PROT</name>
<comment type="caution">
    <text evidence="2">The sequence shown here is derived from an EMBL/GenBank/DDBJ whole genome shotgun (WGS) entry which is preliminary data.</text>
</comment>
<keyword evidence="1" id="KW-0812">Transmembrane</keyword>
<proteinExistence type="predicted"/>
<feature type="transmembrane region" description="Helical" evidence="1">
    <location>
        <begin position="37"/>
        <end position="58"/>
    </location>
</feature>
<reference evidence="2 3" key="1">
    <citation type="journal article" date="2014" name="Int. J. Syst. Evol. Microbiol.">
        <title>Complete genome sequence of Corynebacterium casei LMG S-19264T (=DSM 44701T), isolated from a smear-ripened cheese.</title>
        <authorList>
            <consortium name="US DOE Joint Genome Institute (JGI-PGF)"/>
            <person name="Walter F."/>
            <person name="Albersmeier A."/>
            <person name="Kalinowski J."/>
            <person name="Ruckert C."/>
        </authorList>
    </citation>
    <scope>NUCLEOTIDE SEQUENCE [LARGE SCALE GENOMIC DNA]</scope>
    <source>
        <strain evidence="2 3">KCTC 23968</strain>
    </source>
</reference>
<evidence type="ECO:0000256" key="1">
    <source>
        <dbReference type="SAM" id="Phobius"/>
    </source>
</evidence>
<organism evidence="2 3">
    <name type="scientific">Litorimonas cladophorae</name>
    <dbReference type="NCBI Taxonomy" id="1220491"/>
    <lineage>
        <taxon>Bacteria</taxon>
        <taxon>Pseudomonadati</taxon>
        <taxon>Pseudomonadota</taxon>
        <taxon>Alphaproteobacteria</taxon>
        <taxon>Maricaulales</taxon>
        <taxon>Robiginitomaculaceae</taxon>
    </lineage>
</organism>
<evidence type="ECO:0008006" key="4">
    <source>
        <dbReference type="Google" id="ProtNLM"/>
    </source>
</evidence>
<keyword evidence="1" id="KW-1133">Transmembrane helix</keyword>
<sequence>MFSTSFSGGFDSLPHCGAVIAMLTITGLTHKEAYKDVGVVTVIIPVIATLASIVLAMVT</sequence>
<dbReference type="AlphaFoldDB" id="A0A918NGC3"/>
<accession>A0A918NGC3</accession>
<gene>
    <name evidence="2" type="ORF">GCM10011309_14650</name>
</gene>
<evidence type="ECO:0000313" key="2">
    <source>
        <dbReference type="EMBL" id="GGX65469.1"/>
    </source>
</evidence>